<evidence type="ECO:0000313" key="3">
    <source>
        <dbReference type="Proteomes" id="UP000182658"/>
    </source>
</evidence>
<proteinExistence type="predicted"/>
<feature type="domain" description="Ubiquitin-like" evidence="1">
    <location>
        <begin position="1"/>
        <end position="69"/>
    </location>
</feature>
<dbReference type="Proteomes" id="UP000182658">
    <property type="component" value="Unassembled WGS sequence"/>
</dbReference>
<dbReference type="SUPFAM" id="SSF54236">
    <property type="entry name" value="Ubiquitin-like"/>
    <property type="match status" value="1"/>
</dbReference>
<dbReference type="AlphaFoldDB" id="A0A1J7JNA0"/>
<evidence type="ECO:0000259" key="1">
    <source>
        <dbReference type="PROSITE" id="PS50053"/>
    </source>
</evidence>
<accession>A0A1J7JNA0</accession>
<dbReference type="SMART" id="SM00213">
    <property type="entry name" value="UBQ"/>
    <property type="match status" value="1"/>
</dbReference>
<dbReference type="OrthoDB" id="428577at2759"/>
<dbReference type="Pfam" id="PF00240">
    <property type="entry name" value="ubiquitin"/>
    <property type="match status" value="1"/>
</dbReference>
<reference evidence="2 3" key="1">
    <citation type="submission" date="2016-10" db="EMBL/GenBank/DDBJ databases">
        <title>Draft genome sequence of Coniochaeta ligniaria NRRL30616, a lignocellulolytic fungus for bioabatement of inhibitors in plant biomass hydrolysates.</title>
        <authorList>
            <consortium name="DOE Joint Genome Institute"/>
            <person name="Jimenez D.J."/>
            <person name="Hector R.E."/>
            <person name="Riley R."/>
            <person name="Sun H."/>
            <person name="Grigoriev I.V."/>
            <person name="Van Elsas J.D."/>
            <person name="Nichols N.N."/>
        </authorList>
    </citation>
    <scope>NUCLEOTIDE SEQUENCE [LARGE SCALE GENOMIC DNA]</scope>
    <source>
        <strain evidence="2 3">NRRL 30616</strain>
    </source>
</reference>
<feature type="non-terminal residue" evidence="2">
    <location>
        <position position="1"/>
    </location>
</feature>
<name>A0A1J7JNA0_9PEZI</name>
<organism evidence="2 3">
    <name type="scientific">Coniochaeta ligniaria NRRL 30616</name>
    <dbReference type="NCBI Taxonomy" id="1408157"/>
    <lineage>
        <taxon>Eukaryota</taxon>
        <taxon>Fungi</taxon>
        <taxon>Dikarya</taxon>
        <taxon>Ascomycota</taxon>
        <taxon>Pezizomycotina</taxon>
        <taxon>Sordariomycetes</taxon>
        <taxon>Sordariomycetidae</taxon>
        <taxon>Coniochaetales</taxon>
        <taxon>Coniochaetaceae</taxon>
        <taxon>Coniochaeta</taxon>
    </lineage>
</organism>
<dbReference type="InterPro" id="IPR000626">
    <property type="entry name" value="Ubiquitin-like_dom"/>
</dbReference>
<dbReference type="Gene3D" id="3.10.20.90">
    <property type="entry name" value="Phosphatidylinositol 3-kinase Catalytic Subunit, Chain A, domain 1"/>
    <property type="match status" value="1"/>
</dbReference>
<dbReference type="InterPro" id="IPR050158">
    <property type="entry name" value="Ubiquitin_ubiquitin-like"/>
</dbReference>
<dbReference type="PROSITE" id="PS50053">
    <property type="entry name" value="UBIQUITIN_2"/>
    <property type="match status" value="1"/>
</dbReference>
<dbReference type="InParanoid" id="A0A1J7JNA0"/>
<dbReference type="InterPro" id="IPR019956">
    <property type="entry name" value="Ubiquitin_dom"/>
</dbReference>
<dbReference type="PANTHER" id="PTHR10666">
    <property type="entry name" value="UBIQUITIN"/>
    <property type="match status" value="1"/>
</dbReference>
<sequence>IQIYVQTPTNKTFRMPVTPSGGIAGFKFMLQHVAGVPPERQRLLFAGQQLEDDRTLADYNIKSESTVQL</sequence>
<dbReference type="FunFam" id="3.10.20.90:FF:000205">
    <property type="entry name" value="2'-5'-oligoadenylate synthase-like protein 2"/>
    <property type="match status" value="1"/>
</dbReference>
<dbReference type="STRING" id="1408157.A0A1J7JNA0"/>
<dbReference type="EMBL" id="KV875096">
    <property type="protein sequence ID" value="OIW31360.1"/>
    <property type="molecule type" value="Genomic_DNA"/>
</dbReference>
<dbReference type="PRINTS" id="PR00348">
    <property type="entry name" value="UBIQUITIN"/>
</dbReference>
<evidence type="ECO:0000313" key="2">
    <source>
        <dbReference type="EMBL" id="OIW31360.1"/>
    </source>
</evidence>
<dbReference type="FunCoup" id="A0A1J7JNA0">
    <property type="interactions" value="1014"/>
</dbReference>
<gene>
    <name evidence="2" type="ORF">CONLIGDRAFT_544388</name>
</gene>
<feature type="non-terminal residue" evidence="2">
    <location>
        <position position="69"/>
    </location>
</feature>
<dbReference type="InterPro" id="IPR029071">
    <property type="entry name" value="Ubiquitin-like_domsf"/>
</dbReference>
<protein>
    <submittedName>
        <fullName evidence="2">Ubiquitin</fullName>
    </submittedName>
</protein>
<keyword evidence="3" id="KW-1185">Reference proteome</keyword>